<evidence type="ECO:0000313" key="2">
    <source>
        <dbReference type="Proteomes" id="UP000277294"/>
    </source>
</evidence>
<reference evidence="1 2" key="1">
    <citation type="submission" date="2018-10" db="EMBL/GenBank/DDBJ databases">
        <authorList>
            <person name="Criscuolo A."/>
        </authorList>
    </citation>
    <scope>NUCLEOTIDE SEQUENCE [LARGE SCALE GENOMIC DNA]</scope>
    <source>
        <strain evidence="1">DnA1</strain>
    </source>
</reference>
<gene>
    <name evidence="1" type="ORF">PIGHUM_00801</name>
</gene>
<protein>
    <recommendedName>
        <fullName evidence="3">MazG nucleotide pyrophosphohydrolase domain protein</fullName>
    </recommendedName>
</protein>
<accession>A0A3P4AXF7</accession>
<dbReference type="OrthoDB" id="9791898at2"/>
<proteinExistence type="predicted"/>
<evidence type="ECO:0008006" key="3">
    <source>
        <dbReference type="Google" id="ProtNLM"/>
    </source>
</evidence>
<keyword evidence="2" id="KW-1185">Reference proteome</keyword>
<dbReference type="AlphaFoldDB" id="A0A3P4AXF7"/>
<dbReference type="Proteomes" id="UP000277294">
    <property type="component" value="Unassembled WGS sequence"/>
</dbReference>
<evidence type="ECO:0000313" key="1">
    <source>
        <dbReference type="EMBL" id="VCU68743.1"/>
    </source>
</evidence>
<dbReference type="Gene3D" id="1.10.287.1080">
    <property type="entry name" value="MazG-like"/>
    <property type="match status" value="1"/>
</dbReference>
<dbReference type="PANTHER" id="PTHR46523">
    <property type="entry name" value="DCTP PYROPHOSPHATASE 1"/>
    <property type="match status" value="1"/>
</dbReference>
<dbReference type="RefSeq" id="WP_124077974.1">
    <property type="nucleotide sequence ID" value="NZ_UWPJ01000008.1"/>
</dbReference>
<dbReference type="GO" id="GO:0009143">
    <property type="term" value="P:nucleoside triphosphate catabolic process"/>
    <property type="evidence" value="ECO:0007669"/>
    <property type="project" value="InterPro"/>
</dbReference>
<dbReference type="PANTHER" id="PTHR46523:SF1">
    <property type="entry name" value="DCTP PYROPHOSPHATASE 1"/>
    <property type="match status" value="1"/>
</dbReference>
<dbReference type="InterPro" id="IPR052555">
    <property type="entry name" value="dCTP_Pyrophosphatase"/>
</dbReference>
<sequence length="120" mass="13634">MSDLDHIKRAVRQFTEERNWGQFHSPKNLAMALSGEAGELVSIFQWMTEEESNELNPLKLSEATDEIADVLLYLVALADRLDIDIARAVERKMLKNAIKYPAQSFYGSARKYDESEGEAP</sequence>
<dbReference type="EMBL" id="UWPJ01000008">
    <property type="protein sequence ID" value="VCU68743.1"/>
    <property type="molecule type" value="Genomic_DNA"/>
</dbReference>
<organism evidence="1 2">
    <name type="scientific">Pigmentiphaga humi</name>
    <dbReference type="NCBI Taxonomy" id="2478468"/>
    <lineage>
        <taxon>Bacteria</taxon>
        <taxon>Pseudomonadati</taxon>
        <taxon>Pseudomonadota</taxon>
        <taxon>Betaproteobacteria</taxon>
        <taxon>Burkholderiales</taxon>
        <taxon>Alcaligenaceae</taxon>
        <taxon>Pigmentiphaga</taxon>
    </lineage>
</organism>
<name>A0A3P4AXF7_9BURK</name>
<dbReference type="Pfam" id="PF12643">
    <property type="entry name" value="MazG-like"/>
    <property type="match status" value="1"/>
</dbReference>
<dbReference type="InterPro" id="IPR025984">
    <property type="entry name" value="DCTPP"/>
</dbReference>
<dbReference type="PIRSF" id="PIRSF029826">
    <property type="entry name" value="UCP029826_pph"/>
    <property type="match status" value="1"/>
</dbReference>
<dbReference type="GO" id="GO:0047429">
    <property type="term" value="F:nucleoside triphosphate diphosphatase activity"/>
    <property type="evidence" value="ECO:0007669"/>
    <property type="project" value="InterPro"/>
</dbReference>
<dbReference type="CDD" id="cd11537">
    <property type="entry name" value="NTP-PPase_RS21-C6_like"/>
    <property type="match status" value="1"/>
</dbReference>
<dbReference type="SUPFAM" id="SSF101386">
    <property type="entry name" value="all-alpha NTP pyrophosphatases"/>
    <property type="match status" value="1"/>
</dbReference>